<feature type="domain" description="AAA+ ATPase" evidence="5">
    <location>
        <begin position="564"/>
        <end position="767"/>
    </location>
</feature>
<dbReference type="InterPro" id="IPR003439">
    <property type="entry name" value="ABC_transporter-like_ATP-bd"/>
</dbReference>
<sequence length="789" mass="82807">MSSIEGGVAALLASQLVAIGVPVCYSRVTIAARAGEPFWLRCGCGIALAAHAVLVFGSAPGWPSFAAASAAHLASYAACISHPQRVIAMLLSVAALLYSPLPPLLDILNASRVPQEQLCLAAVAFSALALVLALSQLVARAGIYKAGFFGVAIAVVCSPPVACQLLPISEFKATYEIAGAFYASGAGGAGDLHAAAASLALTTVHVQLPIGHLGVAYLRAAQGRKNSLYDVGNGKESAAAFARAVGSFMLRWGAPYLLQRSCLESINDMAAKGFFDRVENSLRLDPSIAGGAALSVLASSNFTLDEHVSALRGSAEAAFSLLERKLFSLPKLALVPSVLAAHPRLALGSLPLLVAVDVFKAKAAGALSGRVEEYNREARRLASARARIEAHDAQNAGLLASAAADGFTTAHWAQLTARVQSAQRRGALLGGLRQWLDWLYWQDILTPSIEVGLAFLLARKHIGIADLWLFSRVVEDTVDTLLMRSRAEAKLSRVRADVLKLQTLLAQIRHATALPPLLCTFNADIGKGPTAARGDASAPAGLSVRAAYERGSASVNIDALELPPRGIFAIAGKNGCGKSTLLSILLACARSAPPPHGVDFATPPSIALPSSDAAIVTQRHYCPLYARPVDWLATGSALVAREAQSEGGAHRLAMRAARLASELHFSAESPDAIAAAWMRTHDDYCASLSGGQRSKFELLRSVFLRPSCPPVLLLDEAFAALDPLSKTLVMRKVRAHCAASLALVTYHADPDDARADADEELCAVGKRFFDGIIRFGADGNVSALIPCAA</sequence>
<proteinExistence type="predicted"/>
<dbReference type="Gene3D" id="3.40.50.300">
    <property type="entry name" value="P-loop containing nucleotide triphosphate hydrolases"/>
    <property type="match status" value="1"/>
</dbReference>
<keyword evidence="3" id="KW-0067">ATP-binding</keyword>
<gene>
    <name evidence="6" type="ORF">PCAR00345_LOCUS38554</name>
</gene>
<dbReference type="PANTHER" id="PTHR42788">
    <property type="entry name" value="TAURINE IMPORT ATP-BINDING PROTEIN-RELATED"/>
    <property type="match status" value="1"/>
</dbReference>
<evidence type="ECO:0000256" key="3">
    <source>
        <dbReference type="ARBA" id="ARBA00022840"/>
    </source>
</evidence>
<dbReference type="InterPro" id="IPR003593">
    <property type="entry name" value="AAA+_ATPase"/>
</dbReference>
<feature type="transmembrane region" description="Helical" evidence="4">
    <location>
        <begin position="86"/>
        <end position="105"/>
    </location>
</feature>
<keyword evidence="4" id="KW-0472">Membrane</keyword>
<feature type="transmembrane region" description="Helical" evidence="4">
    <location>
        <begin position="117"/>
        <end position="135"/>
    </location>
</feature>
<dbReference type="PROSITE" id="PS00211">
    <property type="entry name" value="ABC_TRANSPORTER_1"/>
    <property type="match status" value="1"/>
</dbReference>
<keyword evidence="4" id="KW-0812">Transmembrane</keyword>
<reference evidence="6" key="1">
    <citation type="submission" date="2021-01" db="EMBL/GenBank/DDBJ databases">
        <authorList>
            <person name="Corre E."/>
            <person name="Pelletier E."/>
            <person name="Niang G."/>
            <person name="Scheremetjew M."/>
            <person name="Finn R."/>
            <person name="Kale V."/>
            <person name="Holt S."/>
            <person name="Cochrane G."/>
            <person name="Meng A."/>
            <person name="Brown T."/>
            <person name="Cohen L."/>
        </authorList>
    </citation>
    <scope>NUCLEOTIDE SEQUENCE</scope>
    <source>
        <strain evidence="6">CCMP645</strain>
    </source>
</reference>
<dbReference type="SMART" id="SM00382">
    <property type="entry name" value="AAA"/>
    <property type="match status" value="1"/>
</dbReference>
<dbReference type="InterPro" id="IPR050166">
    <property type="entry name" value="ABC_transporter_ATP-bind"/>
</dbReference>
<protein>
    <recommendedName>
        <fullName evidence="5">AAA+ ATPase domain-containing protein</fullName>
    </recommendedName>
</protein>
<dbReference type="GO" id="GO:0005524">
    <property type="term" value="F:ATP binding"/>
    <property type="evidence" value="ECO:0007669"/>
    <property type="project" value="UniProtKB-KW"/>
</dbReference>
<organism evidence="6">
    <name type="scientific">Chrysotila carterae</name>
    <name type="common">Marine alga</name>
    <name type="synonym">Syracosphaera carterae</name>
    <dbReference type="NCBI Taxonomy" id="13221"/>
    <lineage>
        <taxon>Eukaryota</taxon>
        <taxon>Haptista</taxon>
        <taxon>Haptophyta</taxon>
        <taxon>Prymnesiophyceae</taxon>
        <taxon>Isochrysidales</taxon>
        <taxon>Isochrysidaceae</taxon>
        <taxon>Chrysotila</taxon>
    </lineage>
</organism>
<feature type="transmembrane region" description="Helical" evidence="4">
    <location>
        <begin position="38"/>
        <end position="56"/>
    </location>
</feature>
<evidence type="ECO:0000256" key="1">
    <source>
        <dbReference type="ARBA" id="ARBA00022448"/>
    </source>
</evidence>
<dbReference type="GO" id="GO:0016887">
    <property type="term" value="F:ATP hydrolysis activity"/>
    <property type="evidence" value="ECO:0007669"/>
    <property type="project" value="InterPro"/>
</dbReference>
<accession>A0A7S4FBJ0</accession>
<keyword evidence="4" id="KW-1133">Transmembrane helix</keyword>
<dbReference type="Pfam" id="PF00005">
    <property type="entry name" value="ABC_tran"/>
    <property type="match status" value="1"/>
</dbReference>
<keyword evidence="2" id="KW-0547">Nucleotide-binding</keyword>
<dbReference type="InterPro" id="IPR027417">
    <property type="entry name" value="P-loop_NTPase"/>
</dbReference>
<evidence type="ECO:0000256" key="4">
    <source>
        <dbReference type="SAM" id="Phobius"/>
    </source>
</evidence>
<dbReference type="EMBL" id="HBIZ01062274">
    <property type="protein sequence ID" value="CAE0785846.1"/>
    <property type="molecule type" value="Transcribed_RNA"/>
</dbReference>
<evidence type="ECO:0000256" key="2">
    <source>
        <dbReference type="ARBA" id="ARBA00022741"/>
    </source>
</evidence>
<name>A0A7S4FBJ0_CHRCT</name>
<feature type="transmembrane region" description="Helical" evidence="4">
    <location>
        <begin position="6"/>
        <end position="26"/>
    </location>
</feature>
<dbReference type="InterPro" id="IPR017871">
    <property type="entry name" value="ABC_transporter-like_CS"/>
</dbReference>
<evidence type="ECO:0000313" key="6">
    <source>
        <dbReference type="EMBL" id="CAE0785846.1"/>
    </source>
</evidence>
<feature type="transmembrane region" description="Helical" evidence="4">
    <location>
        <begin position="142"/>
        <end position="162"/>
    </location>
</feature>
<keyword evidence="1" id="KW-0813">Transport</keyword>
<dbReference type="AlphaFoldDB" id="A0A7S4FBJ0"/>
<dbReference type="PANTHER" id="PTHR42788:SF13">
    <property type="entry name" value="ALIPHATIC SULFONATES IMPORT ATP-BINDING PROTEIN SSUB"/>
    <property type="match status" value="1"/>
</dbReference>
<dbReference type="SUPFAM" id="SSF52540">
    <property type="entry name" value="P-loop containing nucleoside triphosphate hydrolases"/>
    <property type="match status" value="1"/>
</dbReference>
<evidence type="ECO:0000259" key="5">
    <source>
        <dbReference type="SMART" id="SM00382"/>
    </source>
</evidence>